<evidence type="ECO:0000313" key="1">
    <source>
        <dbReference type="EMBL" id="CAD7397688.1"/>
    </source>
</evidence>
<name>A0A7R9CMB4_TIMPO</name>
<dbReference type="AlphaFoldDB" id="A0A7R9CMB4"/>
<gene>
    <name evidence="1" type="ORF">TPSB3V08_LOCUS1283</name>
</gene>
<proteinExistence type="predicted"/>
<reference evidence="1" key="1">
    <citation type="submission" date="2020-11" db="EMBL/GenBank/DDBJ databases">
        <authorList>
            <person name="Tran Van P."/>
        </authorList>
    </citation>
    <scope>NUCLEOTIDE SEQUENCE</scope>
</reference>
<sequence>MANYSRKRRAVKNFPISKSDSERDQWAHSLTYWLRHHDFCRKIAWALQMGPQQQAPLTQLEEKVKKDQLREESRATEKKNSIVCEASTCCHVIFCYITFHPYPTPRAPILFQL</sequence>
<accession>A0A7R9CMB4</accession>
<dbReference type="EMBL" id="OD000447">
    <property type="protein sequence ID" value="CAD7397688.1"/>
    <property type="molecule type" value="Genomic_DNA"/>
</dbReference>
<protein>
    <submittedName>
        <fullName evidence="1">Uncharacterized protein</fullName>
    </submittedName>
</protein>
<organism evidence="1">
    <name type="scientific">Timema poppense</name>
    <name type="common">Walking stick</name>
    <dbReference type="NCBI Taxonomy" id="170557"/>
    <lineage>
        <taxon>Eukaryota</taxon>
        <taxon>Metazoa</taxon>
        <taxon>Ecdysozoa</taxon>
        <taxon>Arthropoda</taxon>
        <taxon>Hexapoda</taxon>
        <taxon>Insecta</taxon>
        <taxon>Pterygota</taxon>
        <taxon>Neoptera</taxon>
        <taxon>Polyneoptera</taxon>
        <taxon>Phasmatodea</taxon>
        <taxon>Timematodea</taxon>
        <taxon>Timematoidea</taxon>
        <taxon>Timematidae</taxon>
        <taxon>Timema</taxon>
    </lineage>
</organism>